<sequence length="156" mass="17229">MNMIEPAPVRKSVIVPTSPQQAFDIFVSGMGTWWIKGHSLTQSGQKTVVVEAVAGGRWYEIGNAGEQCEWGRVIACDRPNRILFDGQLNADFDYDPGLHTEVEILFEPNGEGGTTVILEHRHLENYGVKAEEMRCIFNSENGWGGLLASYVEMAAA</sequence>
<accession>A0A2J0YXD2</accession>
<dbReference type="EMBL" id="NJGD01000013">
    <property type="protein sequence ID" value="PJR12935.1"/>
    <property type="molecule type" value="Genomic_DNA"/>
</dbReference>
<dbReference type="InterPro" id="IPR023393">
    <property type="entry name" value="START-like_dom_sf"/>
</dbReference>
<protein>
    <submittedName>
        <fullName evidence="3">ATPase</fullName>
    </submittedName>
</protein>
<evidence type="ECO:0000259" key="2">
    <source>
        <dbReference type="Pfam" id="PF08327"/>
    </source>
</evidence>
<dbReference type="Gene3D" id="3.30.530.20">
    <property type="match status" value="1"/>
</dbReference>
<dbReference type="AlphaFoldDB" id="A0A2J0YXD2"/>
<reference evidence="3 4" key="1">
    <citation type="submission" date="2017-06" db="EMBL/GenBank/DDBJ databases">
        <title>Ensifer strains isolated from leguminous trees and herbs display diverse denitrification phenotypes with some acting as strong N2O sinks.</title>
        <authorList>
            <person name="Woliy K."/>
            <person name="Mania D."/>
            <person name="Bakken L.R."/>
            <person name="Frostegard A."/>
        </authorList>
    </citation>
    <scope>NUCLEOTIDE SEQUENCE [LARGE SCALE GENOMIC DNA]</scope>
    <source>
        <strain evidence="3 4">AC50a</strain>
    </source>
</reference>
<organism evidence="3 4">
    <name type="scientific">Rhizobium meliloti</name>
    <name type="common">Ensifer meliloti</name>
    <name type="synonym">Sinorhizobium meliloti</name>
    <dbReference type="NCBI Taxonomy" id="382"/>
    <lineage>
        <taxon>Bacteria</taxon>
        <taxon>Pseudomonadati</taxon>
        <taxon>Pseudomonadota</taxon>
        <taxon>Alphaproteobacteria</taxon>
        <taxon>Hyphomicrobiales</taxon>
        <taxon>Rhizobiaceae</taxon>
        <taxon>Sinorhizobium/Ensifer group</taxon>
        <taxon>Sinorhizobium</taxon>
    </lineage>
</organism>
<dbReference type="RefSeq" id="WP_100673769.1">
    <property type="nucleotide sequence ID" value="NZ_NJGD01000013.1"/>
</dbReference>
<gene>
    <name evidence="3" type="ORF">CEJ86_24265</name>
</gene>
<dbReference type="InterPro" id="IPR013538">
    <property type="entry name" value="ASHA1/2-like_C"/>
</dbReference>
<dbReference type="Proteomes" id="UP000231987">
    <property type="component" value="Unassembled WGS sequence"/>
</dbReference>
<evidence type="ECO:0000313" key="4">
    <source>
        <dbReference type="Proteomes" id="UP000231987"/>
    </source>
</evidence>
<evidence type="ECO:0000313" key="3">
    <source>
        <dbReference type="EMBL" id="PJR12935.1"/>
    </source>
</evidence>
<comment type="caution">
    <text evidence="3">The sequence shown here is derived from an EMBL/GenBank/DDBJ whole genome shotgun (WGS) entry which is preliminary data.</text>
</comment>
<name>A0A2J0YXD2_RHIML</name>
<dbReference type="Pfam" id="PF08327">
    <property type="entry name" value="AHSA1"/>
    <property type="match status" value="1"/>
</dbReference>
<comment type="similarity">
    <text evidence="1">Belongs to the AHA1 family.</text>
</comment>
<dbReference type="SUPFAM" id="SSF55961">
    <property type="entry name" value="Bet v1-like"/>
    <property type="match status" value="1"/>
</dbReference>
<proteinExistence type="inferred from homology"/>
<dbReference type="CDD" id="cd08891">
    <property type="entry name" value="SRPBCC_CalC"/>
    <property type="match status" value="1"/>
</dbReference>
<feature type="domain" description="Activator of Hsp90 ATPase homologue 1/2-like C-terminal" evidence="2">
    <location>
        <begin position="44"/>
        <end position="147"/>
    </location>
</feature>
<evidence type="ECO:0000256" key="1">
    <source>
        <dbReference type="ARBA" id="ARBA00006817"/>
    </source>
</evidence>